<dbReference type="PANTHER" id="PTHR10851">
    <property type="entry name" value="PYRIDOXINE-5-PHOSPHATE OXIDASE"/>
    <property type="match status" value="1"/>
</dbReference>
<dbReference type="PANTHER" id="PTHR10851:SF0">
    <property type="entry name" value="PYRIDOXINE-5'-PHOSPHATE OXIDASE"/>
    <property type="match status" value="1"/>
</dbReference>
<name>A0A3B1D2F5_9ZZZZ</name>
<keyword evidence="4 8" id="KW-0560">Oxidoreductase</keyword>
<dbReference type="AlphaFoldDB" id="A0A3B1D2F5"/>
<dbReference type="InterPro" id="IPR012349">
    <property type="entry name" value="Split_barrel_FMN-bd"/>
</dbReference>
<keyword evidence="3" id="KW-0288">FMN</keyword>
<sequence>MPTSIASIRQDYSARSLSRKEVNQHPINQFKTWFEEARHAEIEEVNAMTLSTANKDGRPSGRIVLLKGVENKGFVFFTNYQSKKGLELAENPFASLTFFWKELERQVRIDGRVEKISEADSNTYFKSRPYKSRVGSWVSDQSKPLSSRVELMKKFTVQAAKFIGQEVPKPDFWGGYILIPDSIEFWQGRPSRLHDRIKYKLIDDSWNIERLSP</sequence>
<evidence type="ECO:0000259" key="6">
    <source>
        <dbReference type="Pfam" id="PF01243"/>
    </source>
</evidence>
<organism evidence="8">
    <name type="scientific">hydrothermal vent metagenome</name>
    <dbReference type="NCBI Taxonomy" id="652676"/>
    <lineage>
        <taxon>unclassified sequences</taxon>
        <taxon>metagenomes</taxon>
        <taxon>ecological metagenomes</taxon>
    </lineage>
</organism>
<dbReference type="HAMAP" id="MF_01629">
    <property type="entry name" value="PdxH"/>
    <property type="match status" value="1"/>
</dbReference>
<evidence type="ECO:0000256" key="1">
    <source>
        <dbReference type="ARBA" id="ARBA00001917"/>
    </source>
</evidence>
<dbReference type="GO" id="GO:0008615">
    <property type="term" value="P:pyridoxine biosynthetic process"/>
    <property type="evidence" value="ECO:0007669"/>
    <property type="project" value="UniProtKB-KW"/>
</dbReference>
<feature type="domain" description="Pyridoxamine 5'-phosphate oxidase N-terminal" evidence="6">
    <location>
        <begin position="35"/>
        <end position="151"/>
    </location>
</feature>
<dbReference type="PIRSF" id="PIRSF000190">
    <property type="entry name" value="Pyd_amn-ph_oxd"/>
    <property type="match status" value="1"/>
</dbReference>
<evidence type="ECO:0000256" key="2">
    <source>
        <dbReference type="ARBA" id="ARBA00022630"/>
    </source>
</evidence>
<evidence type="ECO:0000256" key="5">
    <source>
        <dbReference type="ARBA" id="ARBA00023096"/>
    </source>
</evidence>
<reference evidence="8" key="1">
    <citation type="submission" date="2018-06" db="EMBL/GenBank/DDBJ databases">
        <authorList>
            <person name="Zhirakovskaya E."/>
        </authorList>
    </citation>
    <scope>NUCLEOTIDE SEQUENCE</scope>
</reference>
<dbReference type="PROSITE" id="PS01064">
    <property type="entry name" value="PYRIDOX_OXIDASE"/>
    <property type="match status" value="1"/>
</dbReference>
<comment type="cofactor">
    <cofactor evidence="1">
        <name>FMN</name>
        <dbReference type="ChEBI" id="CHEBI:58210"/>
    </cofactor>
</comment>
<dbReference type="NCBIfam" id="NF004231">
    <property type="entry name" value="PRK05679.1"/>
    <property type="match status" value="1"/>
</dbReference>
<dbReference type="InterPro" id="IPR019740">
    <property type="entry name" value="Pyridox_Oxase_CS"/>
</dbReference>
<dbReference type="NCBIfam" id="TIGR00558">
    <property type="entry name" value="pdxH"/>
    <property type="match status" value="1"/>
</dbReference>
<keyword evidence="2" id="KW-0285">Flavoprotein</keyword>
<evidence type="ECO:0000259" key="7">
    <source>
        <dbReference type="Pfam" id="PF10590"/>
    </source>
</evidence>
<evidence type="ECO:0000256" key="3">
    <source>
        <dbReference type="ARBA" id="ARBA00022643"/>
    </source>
</evidence>
<dbReference type="GO" id="GO:0010181">
    <property type="term" value="F:FMN binding"/>
    <property type="evidence" value="ECO:0007669"/>
    <property type="project" value="InterPro"/>
</dbReference>
<dbReference type="InterPro" id="IPR000659">
    <property type="entry name" value="Pyridox_Oxase"/>
</dbReference>
<gene>
    <name evidence="8" type="ORF">MNBD_UNCLBAC01-467</name>
</gene>
<protein>
    <submittedName>
        <fullName evidence="8">Pyridoxamine 5'-phosphate oxidase</fullName>
        <ecNumber evidence="8">1.4.3.5</ecNumber>
    </submittedName>
</protein>
<feature type="domain" description="Pyridoxine 5'-phosphate oxidase dimerisation C-terminal" evidence="7">
    <location>
        <begin position="173"/>
        <end position="213"/>
    </location>
</feature>
<keyword evidence="5" id="KW-0664">Pyridoxine biosynthesis</keyword>
<evidence type="ECO:0000256" key="4">
    <source>
        <dbReference type="ARBA" id="ARBA00023002"/>
    </source>
</evidence>
<dbReference type="InterPro" id="IPR011576">
    <property type="entry name" value="Pyridox_Oxase_N"/>
</dbReference>
<dbReference type="EMBL" id="UOGJ01000016">
    <property type="protein sequence ID" value="VAX34912.1"/>
    <property type="molecule type" value="Genomic_DNA"/>
</dbReference>
<evidence type="ECO:0000313" key="8">
    <source>
        <dbReference type="EMBL" id="VAX34912.1"/>
    </source>
</evidence>
<dbReference type="Pfam" id="PF01243">
    <property type="entry name" value="PNPOx_N"/>
    <property type="match status" value="1"/>
</dbReference>
<dbReference type="Pfam" id="PF10590">
    <property type="entry name" value="PNP_phzG_C"/>
    <property type="match status" value="1"/>
</dbReference>
<dbReference type="SUPFAM" id="SSF50475">
    <property type="entry name" value="FMN-binding split barrel"/>
    <property type="match status" value="1"/>
</dbReference>
<accession>A0A3B1D2F5</accession>
<dbReference type="InterPro" id="IPR019576">
    <property type="entry name" value="Pyridoxamine_oxidase_dimer_C"/>
</dbReference>
<proteinExistence type="inferred from homology"/>
<dbReference type="EC" id="1.4.3.5" evidence="8"/>
<dbReference type="FunFam" id="2.30.110.10:FF:000014">
    <property type="entry name" value="Pyridoxine/pyridoxamine 5'-phosphate oxidase"/>
    <property type="match status" value="1"/>
</dbReference>
<dbReference type="Gene3D" id="2.30.110.10">
    <property type="entry name" value="Electron Transport, Fmn-binding Protein, Chain A"/>
    <property type="match status" value="1"/>
</dbReference>
<dbReference type="GO" id="GO:0004733">
    <property type="term" value="F:pyridoxamine phosphate oxidase activity"/>
    <property type="evidence" value="ECO:0007669"/>
    <property type="project" value="UniProtKB-EC"/>
</dbReference>